<organism evidence="7 8">
    <name type="scientific">Hevea brasiliensis</name>
    <name type="common">Para rubber tree</name>
    <name type="synonym">Siphonia brasiliensis</name>
    <dbReference type="NCBI Taxonomy" id="3981"/>
    <lineage>
        <taxon>Eukaryota</taxon>
        <taxon>Viridiplantae</taxon>
        <taxon>Streptophyta</taxon>
        <taxon>Embryophyta</taxon>
        <taxon>Tracheophyta</taxon>
        <taxon>Spermatophyta</taxon>
        <taxon>Magnoliopsida</taxon>
        <taxon>eudicotyledons</taxon>
        <taxon>Gunneridae</taxon>
        <taxon>Pentapetalae</taxon>
        <taxon>rosids</taxon>
        <taxon>fabids</taxon>
        <taxon>Malpighiales</taxon>
        <taxon>Euphorbiaceae</taxon>
        <taxon>Crotonoideae</taxon>
        <taxon>Micrandreae</taxon>
        <taxon>Hevea</taxon>
    </lineage>
</organism>
<keyword evidence="3" id="KW-0804">Transcription</keyword>
<dbReference type="Pfam" id="PF14215">
    <property type="entry name" value="bHLH-MYC_N"/>
    <property type="match status" value="1"/>
</dbReference>
<evidence type="ECO:0000256" key="3">
    <source>
        <dbReference type="ARBA" id="ARBA00023163"/>
    </source>
</evidence>
<evidence type="ECO:0000313" key="8">
    <source>
        <dbReference type="Proteomes" id="UP001174677"/>
    </source>
</evidence>
<comment type="caution">
    <text evidence="7">The sequence shown here is derived from an EMBL/GenBank/DDBJ whole genome shotgun (WGS) entry which is preliminary data.</text>
</comment>
<name>A0ABQ9NA76_HEVBR</name>
<dbReference type="EMBL" id="JARPOI010000001">
    <property type="protein sequence ID" value="KAJ9189412.1"/>
    <property type="molecule type" value="Genomic_DNA"/>
</dbReference>
<evidence type="ECO:0000256" key="5">
    <source>
        <dbReference type="SAM" id="MobiDB-lite"/>
    </source>
</evidence>
<dbReference type="PROSITE" id="PS50888">
    <property type="entry name" value="BHLH"/>
    <property type="match status" value="1"/>
</dbReference>
<proteinExistence type="predicted"/>
<comment type="subcellular location">
    <subcellularLocation>
        <location evidence="1">Nucleus</location>
    </subcellularLocation>
</comment>
<evidence type="ECO:0000259" key="6">
    <source>
        <dbReference type="PROSITE" id="PS50888"/>
    </source>
</evidence>
<gene>
    <name evidence="7" type="ORF">P3X46_000708</name>
</gene>
<keyword evidence="4" id="KW-0539">Nucleus</keyword>
<accession>A0ABQ9NA76</accession>
<sequence>MGHLLREVLRTLCGVNQWCYAVFWKIGCQNPKLLIWEECYYESKSCSVLPCTSGIGNPELPLGDSEGYWASDFHSSQLRVQSGETLHLLINKMMMNNQVNVVGQGIVGRAAFTGNHEWFRSNKYLGDTHPPEVLTEIHHQFSAGMQTVAVIPVSSIGVVQLGSSLTIMENVGFVNNVKSLILQLGCASGALLSENLVAKESMERIGVPVSIGTPDSFSGHLSGNKMHNSTLLLSGICNQQNISPQSSIIAQPSHLQIRQIQDNLLSTASTFRALNLTRSSPESDVGFCEPKMTTIKQDDPLRGQLVNGVVGAEVIPSNPDAWLNQHVATLNSKSLFSPRSVIAQSHANSSVLTLLEQQVLSDAIPHNLIDNNRNALDSFITPQMRTNEALILNSHGGYMTPGRDLRNGVSSNTRTTSIPCSLSNLQKSADINHSSTQMAGVGIQNVNSSRAEEVPLSHLVDQLSASGMLSGISRHWNHSTDVKHAKNLSIAKKEKMDDDLFQALNIPSSQPDSVHDYLRHASESQISANIEYEDPCAQPPSGDDLYDILGVDFKNRSLNSKWDNLLTDVQCANSHMGKDASTFMNVQEASSDLFSVNQGISDSCVFSGMGTDHLLDAVVSRAYSAAKQSSDENVSCKTTLTKISSSSVPSASPTYRLLHTSDQVQKELFDLPKSLEKSGTIASGSFRSGCGKDDVGSCSQTSSIYGSQLSSWVGPNIRRDKSVSTAYSKKNDELSKPNRKRLKPGENPRPRPKDRQMIQDRVKELREIVPNGAKCSIDALLERTIKHMQFLQSVTKHADKLKQTGESKIINKEGGLLLKDSFEGGATWAFEVGSQSMVCPIIVEDLSPPRQMLVEMLCEERGFFLEIADLIRGLGLTILKGVMEAWNDKIWARFTVEANRDVTRMEVFMSLVRLLEQTVKGGASSTAASDMMVHHAFPQATSIPATGRPSSLQ</sequence>
<dbReference type="Proteomes" id="UP001174677">
    <property type="component" value="Chromosome 1"/>
</dbReference>
<dbReference type="PANTHER" id="PTHR46196">
    <property type="entry name" value="TRANSCRIPTION FACTOR BHLH155-LIKE ISOFORM X1-RELATED"/>
    <property type="match status" value="1"/>
</dbReference>
<dbReference type="CDD" id="cd18915">
    <property type="entry name" value="bHLH_AtLHW_like"/>
    <property type="match status" value="1"/>
</dbReference>
<feature type="region of interest" description="Disordered" evidence="5">
    <location>
        <begin position="720"/>
        <end position="757"/>
    </location>
</feature>
<evidence type="ECO:0000256" key="4">
    <source>
        <dbReference type="ARBA" id="ARBA00023242"/>
    </source>
</evidence>
<reference evidence="7" key="1">
    <citation type="journal article" date="2023" name="Plant Biotechnol. J.">
        <title>Chromosome-level wild Hevea brasiliensis genome provides new tools for genomic-assisted breeding and valuable loci to elevate rubber yield.</title>
        <authorList>
            <person name="Cheng H."/>
            <person name="Song X."/>
            <person name="Hu Y."/>
            <person name="Wu T."/>
            <person name="Yang Q."/>
            <person name="An Z."/>
            <person name="Feng S."/>
            <person name="Deng Z."/>
            <person name="Wu W."/>
            <person name="Zeng X."/>
            <person name="Tu M."/>
            <person name="Wang X."/>
            <person name="Huang H."/>
        </authorList>
    </citation>
    <scope>NUCLEOTIDE SEQUENCE</scope>
    <source>
        <strain evidence="7">MT/VB/25A 57/8</strain>
    </source>
</reference>
<feature type="domain" description="BHLH" evidence="6">
    <location>
        <begin position="742"/>
        <end position="791"/>
    </location>
</feature>
<dbReference type="InterPro" id="IPR043561">
    <property type="entry name" value="LHW-like"/>
</dbReference>
<dbReference type="Pfam" id="PF23176">
    <property type="entry name" value="bHLH_LHW"/>
    <property type="match status" value="1"/>
</dbReference>
<keyword evidence="2" id="KW-0805">Transcription regulation</keyword>
<protein>
    <recommendedName>
        <fullName evidence="6">BHLH domain-containing protein</fullName>
    </recommendedName>
</protein>
<evidence type="ECO:0000313" key="7">
    <source>
        <dbReference type="EMBL" id="KAJ9189412.1"/>
    </source>
</evidence>
<keyword evidence="8" id="KW-1185">Reference proteome</keyword>
<dbReference type="InterPro" id="IPR011598">
    <property type="entry name" value="bHLH_dom"/>
</dbReference>
<evidence type="ECO:0000256" key="2">
    <source>
        <dbReference type="ARBA" id="ARBA00023015"/>
    </source>
</evidence>
<dbReference type="InterPro" id="IPR025610">
    <property type="entry name" value="MYC/MYB_N"/>
</dbReference>
<evidence type="ECO:0000256" key="1">
    <source>
        <dbReference type="ARBA" id="ARBA00004123"/>
    </source>
</evidence>
<feature type="compositionally biased region" description="Basic and acidic residues" evidence="5">
    <location>
        <begin position="743"/>
        <end position="757"/>
    </location>
</feature>
<dbReference type="PANTHER" id="PTHR46196:SF4">
    <property type="entry name" value="TRANSCRIPTION FACTOR LHW"/>
    <property type="match status" value="1"/>
</dbReference>